<evidence type="ECO:0000259" key="1">
    <source>
        <dbReference type="PROSITE" id="PS50995"/>
    </source>
</evidence>
<organism evidence="2 3">
    <name type="scientific">Amycolatopsis cynarae</name>
    <dbReference type="NCBI Taxonomy" id="2995223"/>
    <lineage>
        <taxon>Bacteria</taxon>
        <taxon>Bacillati</taxon>
        <taxon>Actinomycetota</taxon>
        <taxon>Actinomycetes</taxon>
        <taxon>Pseudonocardiales</taxon>
        <taxon>Pseudonocardiaceae</taxon>
        <taxon>Amycolatopsis</taxon>
    </lineage>
</organism>
<dbReference type="Pfam" id="PF12802">
    <property type="entry name" value="MarR_2"/>
    <property type="match status" value="1"/>
</dbReference>
<accession>A0ABY7B5W5</accession>
<dbReference type="PROSITE" id="PS50995">
    <property type="entry name" value="HTH_MARR_2"/>
    <property type="match status" value="1"/>
</dbReference>
<sequence length="149" mass="16386">MSTPLSLLLAMAFRLLIDRLHERLAAEGEPVRPVHGFTISHLMNTGGATAVELAAYLGITKQGAAHIVGELEQSGHVERIDHPTDRRSRLVVVTEKGRSLVTRAAQIWAEEEANWANLVGADRLEDVRDALQTFVTAGGDEAFRLRPVW</sequence>
<dbReference type="SUPFAM" id="SSF46785">
    <property type="entry name" value="Winged helix' DNA-binding domain"/>
    <property type="match status" value="1"/>
</dbReference>
<feature type="domain" description="HTH marR-type" evidence="1">
    <location>
        <begin position="2"/>
        <end position="136"/>
    </location>
</feature>
<dbReference type="PRINTS" id="PR00598">
    <property type="entry name" value="HTHMARR"/>
</dbReference>
<proteinExistence type="predicted"/>
<gene>
    <name evidence="2" type="ORF">ORV05_08105</name>
</gene>
<dbReference type="InterPro" id="IPR000835">
    <property type="entry name" value="HTH_MarR-typ"/>
</dbReference>
<dbReference type="InterPro" id="IPR039422">
    <property type="entry name" value="MarR/SlyA-like"/>
</dbReference>
<dbReference type="Gene3D" id="1.10.10.10">
    <property type="entry name" value="Winged helix-like DNA-binding domain superfamily/Winged helix DNA-binding domain"/>
    <property type="match status" value="1"/>
</dbReference>
<evidence type="ECO:0000313" key="2">
    <source>
        <dbReference type="EMBL" id="WAL67727.1"/>
    </source>
</evidence>
<protein>
    <submittedName>
        <fullName evidence="2">MarR family winged helix-turn-helix transcriptional regulator</fullName>
    </submittedName>
</protein>
<dbReference type="InterPro" id="IPR036390">
    <property type="entry name" value="WH_DNA-bd_sf"/>
</dbReference>
<dbReference type="PANTHER" id="PTHR33164:SF99">
    <property type="entry name" value="MARR FAMILY REGULATORY PROTEIN"/>
    <property type="match status" value="1"/>
</dbReference>
<dbReference type="InterPro" id="IPR036388">
    <property type="entry name" value="WH-like_DNA-bd_sf"/>
</dbReference>
<reference evidence="2" key="1">
    <citation type="submission" date="2022-11" db="EMBL/GenBank/DDBJ databases">
        <authorList>
            <person name="Mo P."/>
        </authorList>
    </citation>
    <scope>NUCLEOTIDE SEQUENCE</scope>
    <source>
        <strain evidence="2">HUAS 11-8</strain>
    </source>
</reference>
<dbReference type="PANTHER" id="PTHR33164">
    <property type="entry name" value="TRANSCRIPTIONAL REGULATOR, MARR FAMILY"/>
    <property type="match status" value="1"/>
</dbReference>
<name>A0ABY7B5W5_9PSEU</name>
<evidence type="ECO:0000313" key="3">
    <source>
        <dbReference type="Proteomes" id="UP001163203"/>
    </source>
</evidence>
<dbReference type="RefSeq" id="WP_268757821.1">
    <property type="nucleotide sequence ID" value="NZ_CP113836.1"/>
</dbReference>
<dbReference type="SMART" id="SM00347">
    <property type="entry name" value="HTH_MARR"/>
    <property type="match status" value="1"/>
</dbReference>
<dbReference type="Proteomes" id="UP001163203">
    <property type="component" value="Chromosome"/>
</dbReference>
<keyword evidence="3" id="KW-1185">Reference proteome</keyword>
<dbReference type="EMBL" id="CP113836">
    <property type="protein sequence ID" value="WAL67727.1"/>
    <property type="molecule type" value="Genomic_DNA"/>
</dbReference>